<evidence type="ECO:0000259" key="8">
    <source>
        <dbReference type="Pfam" id="PF01435"/>
    </source>
</evidence>
<reference evidence="9 10" key="1">
    <citation type="submission" date="2021-05" db="EMBL/GenBank/DDBJ databases">
        <title>Direct Submission.</title>
        <authorList>
            <person name="Li K."/>
            <person name="Gao J."/>
        </authorList>
    </citation>
    <scope>NUCLEOTIDE SEQUENCE [LARGE SCALE GENOMIC DNA]</scope>
    <source>
        <strain evidence="9 10">Mg02</strain>
    </source>
</reference>
<proteinExistence type="inferred from homology"/>
<feature type="domain" description="Peptidase M48" evidence="8">
    <location>
        <begin position="143"/>
        <end position="192"/>
    </location>
</feature>
<dbReference type="PANTHER" id="PTHR34978:SF3">
    <property type="entry name" value="SLR0241 PROTEIN"/>
    <property type="match status" value="1"/>
</dbReference>
<feature type="transmembrane region" description="Helical" evidence="7">
    <location>
        <begin position="35"/>
        <end position="55"/>
    </location>
</feature>
<evidence type="ECO:0000256" key="3">
    <source>
        <dbReference type="ARBA" id="ARBA00022801"/>
    </source>
</evidence>
<organism evidence="9 10">
    <name type="scientific">Nocardiopsis changdeensis</name>
    <dbReference type="NCBI Taxonomy" id="2831969"/>
    <lineage>
        <taxon>Bacteria</taxon>
        <taxon>Bacillati</taxon>
        <taxon>Actinomycetota</taxon>
        <taxon>Actinomycetes</taxon>
        <taxon>Streptosporangiales</taxon>
        <taxon>Nocardiopsidaceae</taxon>
        <taxon>Nocardiopsis</taxon>
    </lineage>
</organism>
<keyword evidence="7" id="KW-0812">Transmembrane</keyword>
<comment type="cofactor">
    <cofactor evidence="6">
        <name>Zn(2+)</name>
        <dbReference type="ChEBI" id="CHEBI:29105"/>
    </cofactor>
    <text evidence="6">Binds 1 zinc ion per subunit.</text>
</comment>
<keyword evidence="2" id="KW-0479">Metal-binding</keyword>
<feature type="transmembrane region" description="Helical" evidence="7">
    <location>
        <begin position="87"/>
        <end position="106"/>
    </location>
</feature>
<dbReference type="Pfam" id="PF01435">
    <property type="entry name" value="Peptidase_M48"/>
    <property type="match status" value="1"/>
</dbReference>
<feature type="transmembrane region" description="Helical" evidence="7">
    <location>
        <begin position="295"/>
        <end position="317"/>
    </location>
</feature>
<dbReference type="InterPro" id="IPR052173">
    <property type="entry name" value="Beta-lactam_resp_regulator"/>
</dbReference>
<dbReference type="Gene3D" id="3.30.2010.10">
    <property type="entry name" value="Metalloproteases ('zincins'), catalytic domain"/>
    <property type="match status" value="1"/>
</dbReference>
<evidence type="ECO:0000256" key="2">
    <source>
        <dbReference type="ARBA" id="ARBA00022723"/>
    </source>
</evidence>
<accession>A0ABX8BPE1</accession>
<keyword evidence="3 6" id="KW-0378">Hydrolase</keyword>
<evidence type="ECO:0000313" key="9">
    <source>
        <dbReference type="EMBL" id="QUX24109.1"/>
    </source>
</evidence>
<evidence type="ECO:0000313" key="10">
    <source>
        <dbReference type="Proteomes" id="UP000676079"/>
    </source>
</evidence>
<keyword evidence="5 6" id="KW-0482">Metalloprotease</keyword>
<evidence type="ECO:0000256" key="5">
    <source>
        <dbReference type="ARBA" id="ARBA00023049"/>
    </source>
</evidence>
<dbReference type="PANTHER" id="PTHR34978">
    <property type="entry name" value="POSSIBLE SENSOR-TRANSDUCER PROTEIN BLAR"/>
    <property type="match status" value="1"/>
</dbReference>
<dbReference type="InterPro" id="IPR001915">
    <property type="entry name" value="Peptidase_M48"/>
</dbReference>
<comment type="similarity">
    <text evidence="6">Belongs to the peptidase M48 family.</text>
</comment>
<evidence type="ECO:0000256" key="6">
    <source>
        <dbReference type="RuleBase" id="RU003983"/>
    </source>
</evidence>
<evidence type="ECO:0000256" key="7">
    <source>
        <dbReference type="SAM" id="Phobius"/>
    </source>
</evidence>
<dbReference type="RefSeq" id="WP_220559502.1">
    <property type="nucleotide sequence ID" value="NZ_CP074133.1"/>
</dbReference>
<dbReference type="Proteomes" id="UP000676079">
    <property type="component" value="Chromosome"/>
</dbReference>
<sequence>MTWSFAALCAVAAVGVRGPAVLRRTARDCGPGPRAMLALWTAATAAWVLSCAALLGVLAAELLGPAVKGVIAACVSVLQALERNHAGWGIGAGAVLVLAALARLLWTAARQGRAGLSWRRAHHRDLLAAARRRRLYGHPVWLLDAAEPGAYCVPGTRGGVVITSGALEVLTAAQARAVLAHERAHLRGRHHLLVGWVRLLDRAFPGVPLFRAAARDVPELVEWAADDRAVRTVGMRPLVHALGSLARTGQAGPGGPTGAARTLSIAGACPVERVRRQVQRPTGCRIWRGRLRAGAAAVLVTLPLVFTVASALAAVLIPHCRCAG</sequence>
<keyword evidence="7" id="KW-1133">Transmembrane helix</keyword>
<dbReference type="CDD" id="cd07326">
    <property type="entry name" value="M56_BlaR1_MecR1_like"/>
    <property type="match status" value="1"/>
</dbReference>
<protein>
    <submittedName>
        <fullName evidence="9">M56 family metallopeptidase</fullName>
    </submittedName>
</protein>
<keyword evidence="1 6" id="KW-0645">Protease</keyword>
<keyword evidence="10" id="KW-1185">Reference proteome</keyword>
<dbReference type="EMBL" id="CP074133">
    <property type="protein sequence ID" value="QUX24109.1"/>
    <property type="molecule type" value="Genomic_DNA"/>
</dbReference>
<gene>
    <name evidence="9" type="ORF">KGD84_07300</name>
</gene>
<keyword evidence="4 6" id="KW-0862">Zinc</keyword>
<keyword evidence="7" id="KW-0472">Membrane</keyword>
<name>A0ABX8BPE1_9ACTN</name>
<evidence type="ECO:0000256" key="4">
    <source>
        <dbReference type="ARBA" id="ARBA00022833"/>
    </source>
</evidence>
<evidence type="ECO:0000256" key="1">
    <source>
        <dbReference type="ARBA" id="ARBA00022670"/>
    </source>
</evidence>